<dbReference type="EMBL" id="MJFZ01000160">
    <property type="protein sequence ID" value="RAW35703.1"/>
    <property type="molecule type" value="Genomic_DNA"/>
</dbReference>
<evidence type="ECO:0000313" key="3">
    <source>
        <dbReference type="EMBL" id="KAG2917519.1"/>
    </source>
</evidence>
<dbReference type="EMBL" id="RCML01000011">
    <property type="protein sequence ID" value="KAG2999060.1"/>
    <property type="molecule type" value="Genomic_DNA"/>
</dbReference>
<dbReference type="AlphaFoldDB" id="A0A329SFU2"/>
<dbReference type="Proteomes" id="UP000735874">
    <property type="component" value="Unassembled WGS sequence"/>
</dbReference>
<organism evidence="7 8">
    <name type="scientific">Phytophthora cactorum</name>
    <dbReference type="NCBI Taxonomy" id="29920"/>
    <lineage>
        <taxon>Eukaryota</taxon>
        <taxon>Sar</taxon>
        <taxon>Stramenopiles</taxon>
        <taxon>Oomycota</taxon>
        <taxon>Peronosporomycetes</taxon>
        <taxon>Peronosporales</taxon>
        <taxon>Peronosporaceae</taxon>
        <taxon>Phytophthora</taxon>
    </lineage>
</organism>
<dbReference type="Proteomes" id="UP000251314">
    <property type="component" value="Unassembled WGS sequence"/>
</dbReference>
<dbReference type="Proteomes" id="UP000774804">
    <property type="component" value="Unassembled WGS sequence"/>
</dbReference>
<proteinExistence type="predicted"/>
<sequence length="135" mass="14765">MEQSCADQATTVHPSNEDQAQDRNGNAQSPPDVAPGASLAQQEAPSAAVMTEMSVSRLTSAIVVRKSSEEEDNSADEDYSPESDVSTAGDDGEECDEEIPHLTQKLVLKRERHRHAQRSGRLMNWRVLLCSNNSK</sequence>
<name>A0A329SFU2_9STRA</name>
<evidence type="ECO:0000313" key="4">
    <source>
        <dbReference type="EMBL" id="KAG2954262.1"/>
    </source>
</evidence>
<dbReference type="EMBL" id="RCMI01000321">
    <property type="protein sequence ID" value="KAG2917519.1"/>
    <property type="molecule type" value="Genomic_DNA"/>
</dbReference>
<dbReference type="Proteomes" id="UP000736787">
    <property type="component" value="Unassembled WGS sequence"/>
</dbReference>
<dbReference type="EMBL" id="RCMG01000016">
    <property type="protein sequence ID" value="KAG2868035.1"/>
    <property type="molecule type" value="Genomic_DNA"/>
</dbReference>
<evidence type="ECO:0000313" key="8">
    <source>
        <dbReference type="Proteomes" id="UP000251314"/>
    </source>
</evidence>
<gene>
    <name evidence="7" type="ORF">PC110_g8005</name>
    <name evidence="2" type="ORF">PC113_g1426</name>
    <name evidence="3" type="ORF">PC115_g10705</name>
    <name evidence="4" type="ORF">PC117_g1404</name>
    <name evidence="5" type="ORF">PC118_g1003</name>
    <name evidence="6" type="ORF">PC129_g11890</name>
</gene>
<accession>A0A329SFU2</accession>
<reference evidence="2" key="2">
    <citation type="submission" date="2018-10" db="EMBL/GenBank/DDBJ databases">
        <title>Effector identification in a new, highly contiguous assembly of the strawberry crown rot pathogen Phytophthora cactorum.</title>
        <authorList>
            <person name="Armitage A.D."/>
            <person name="Nellist C.F."/>
            <person name="Bates H."/>
            <person name="Vickerstaff R.J."/>
            <person name="Harrison R.J."/>
        </authorList>
    </citation>
    <scope>NUCLEOTIDE SEQUENCE</scope>
    <source>
        <strain evidence="2">15-7</strain>
        <strain evidence="3">4032</strain>
        <strain evidence="4">4040</strain>
        <strain evidence="5">P415</strain>
        <strain evidence="6">P421</strain>
    </source>
</reference>
<dbReference type="Proteomes" id="UP000697107">
    <property type="component" value="Unassembled WGS sequence"/>
</dbReference>
<dbReference type="EMBL" id="RCMK01000016">
    <property type="protein sequence ID" value="KAG2954262.1"/>
    <property type="molecule type" value="Genomic_DNA"/>
</dbReference>
<dbReference type="VEuPathDB" id="FungiDB:PC110_g8005"/>
<protein>
    <submittedName>
        <fullName evidence="7">Uncharacterized protein</fullName>
    </submittedName>
</protein>
<reference evidence="7 8" key="1">
    <citation type="submission" date="2018-01" db="EMBL/GenBank/DDBJ databases">
        <title>Draft genome of the strawberry crown rot pathogen Phytophthora cactorum.</title>
        <authorList>
            <person name="Armitage A.D."/>
            <person name="Lysoe E."/>
            <person name="Nellist C.F."/>
            <person name="Harrison R.J."/>
            <person name="Brurberg M.B."/>
        </authorList>
    </citation>
    <scope>NUCLEOTIDE SEQUENCE [LARGE SCALE GENOMIC DNA]</scope>
    <source>
        <strain evidence="7 8">10300</strain>
    </source>
</reference>
<evidence type="ECO:0000313" key="5">
    <source>
        <dbReference type="EMBL" id="KAG2999060.1"/>
    </source>
</evidence>
<feature type="compositionally biased region" description="Polar residues" evidence="1">
    <location>
        <begin position="1"/>
        <end position="29"/>
    </location>
</feature>
<dbReference type="Proteomes" id="UP000760860">
    <property type="component" value="Unassembled WGS sequence"/>
</dbReference>
<evidence type="ECO:0000256" key="1">
    <source>
        <dbReference type="SAM" id="MobiDB-lite"/>
    </source>
</evidence>
<comment type="caution">
    <text evidence="7">The sequence shown here is derived from an EMBL/GenBank/DDBJ whole genome shotgun (WGS) entry which is preliminary data.</text>
</comment>
<feature type="region of interest" description="Disordered" evidence="1">
    <location>
        <begin position="64"/>
        <end position="97"/>
    </location>
</feature>
<evidence type="ECO:0000313" key="7">
    <source>
        <dbReference type="EMBL" id="RAW35703.1"/>
    </source>
</evidence>
<feature type="compositionally biased region" description="Acidic residues" evidence="1">
    <location>
        <begin position="69"/>
        <end position="81"/>
    </location>
</feature>
<evidence type="ECO:0000313" key="2">
    <source>
        <dbReference type="EMBL" id="KAG2868035.1"/>
    </source>
</evidence>
<feature type="region of interest" description="Disordered" evidence="1">
    <location>
        <begin position="1"/>
        <end position="52"/>
    </location>
</feature>
<keyword evidence="8" id="KW-1185">Reference proteome</keyword>
<dbReference type="OrthoDB" id="10295469at2759"/>
<dbReference type="EMBL" id="RCMV01000432">
    <property type="protein sequence ID" value="KAG3217271.1"/>
    <property type="molecule type" value="Genomic_DNA"/>
</dbReference>
<evidence type="ECO:0000313" key="6">
    <source>
        <dbReference type="EMBL" id="KAG3217271.1"/>
    </source>
</evidence>